<keyword evidence="2" id="KW-1185">Reference proteome</keyword>
<dbReference type="OrthoDB" id="3312994at2"/>
<dbReference type="SUPFAM" id="SSF88697">
    <property type="entry name" value="PUA domain-like"/>
    <property type="match status" value="1"/>
</dbReference>
<proteinExistence type="predicted"/>
<protein>
    <submittedName>
        <fullName evidence="1">EVE domain-containing protein</fullName>
    </submittedName>
</protein>
<reference evidence="1 2" key="1">
    <citation type="submission" date="2018-12" db="EMBL/GenBank/DDBJ databases">
        <title>Complete genome sequence of Flaviflexus salsibiostraticola KCTC 33148.</title>
        <authorList>
            <person name="Bae J.-W."/>
        </authorList>
    </citation>
    <scope>NUCLEOTIDE SEQUENCE [LARGE SCALE GENOMIC DNA]</scope>
    <source>
        <strain evidence="1 2">KCTC 33148</strain>
    </source>
</reference>
<dbReference type="KEGG" id="fsl:EJO69_03330"/>
<accession>A0A3Q8WSX4</accession>
<dbReference type="InterPro" id="IPR015947">
    <property type="entry name" value="PUA-like_sf"/>
</dbReference>
<organism evidence="1 2">
    <name type="scientific">Flaviflexus salsibiostraticola</name>
    <dbReference type="NCBI Taxonomy" id="1282737"/>
    <lineage>
        <taxon>Bacteria</taxon>
        <taxon>Bacillati</taxon>
        <taxon>Actinomycetota</taxon>
        <taxon>Actinomycetes</taxon>
        <taxon>Actinomycetales</taxon>
        <taxon>Actinomycetaceae</taxon>
        <taxon>Flaviflexus</taxon>
    </lineage>
</organism>
<evidence type="ECO:0000313" key="2">
    <source>
        <dbReference type="Proteomes" id="UP000270021"/>
    </source>
</evidence>
<dbReference type="Proteomes" id="UP000270021">
    <property type="component" value="Chromosome"/>
</dbReference>
<sequence>MDLRPASRRVRSRRHERIPVALLDSRRPTRQPLPPGQTVTATFLFLVNPELAYDPYPDWERWAPLIRAGQTPQSRWNTGTRRHGITPGDRGLIVRVGSEPRGLVGACEVVSEVSVGPHWNPEARSLEAGYVDIAMKAVIDLDDPVTLDELRAAAPGVIWTPRQSGTRLPDEAAATIWNILFTETDIPAART</sequence>
<name>A0A3Q8WSX4_9ACTO</name>
<dbReference type="AlphaFoldDB" id="A0A3Q8WSX4"/>
<dbReference type="EMBL" id="CP034438">
    <property type="protein sequence ID" value="AZN29446.1"/>
    <property type="molecule type" value="Genomic_DNA"/>
</dbReference>
<evidence type="ECO:0000313" key="1">
    <source>
        <dbReference type="EMBL" id="AZN29446.1"/>
    </source>
</evidence>
<gene>
    <name evidence="1" type="ORF">EJO69_03330</name>
</gene>